<dbReference type="PROSITE" id="PS50252">
    <property type="entry name" value="TBOX_3"/>
    <property type="match status" value="1"/>
</dbReference>
<dbReference type="InterPro" id="IPR036960">
    <property type="entry name" value="T-box_sf"/>
</dbReference>
<dbReference type="PANTHER" id="PTHR11267:SF82">
    <property type="entry name" value="T-BOX TRANSCRIPTION FACTOR TBX2"/>
    <property type="match status" value="1"/>
</dbReference>
<dbReference type="Pfam" id="PF12598">
    <property type="entry name" value="TBX2-3_TAD"/>
    <property type="match status" value="1"/>
</dbReference>
<evidence type="ECO:0000256" key="3">
    <source>
        <dbReference type="ARBA" id="ARBA00023125"/>
    </source>
</evidence>
<feature type="compositionally biased region" description="Basic and acidic residues" evidence="7">
    <location>
        <begin position="412"/>
        <end position="433"/>
    </location>
</feature>
<evidence type="ECO:0000313" key="9">
    <source>
        <dbReference type="EMBL" id="NWX97888.1"/>
    </source>
</evidence>
<dbReference type="PANTHER" id="PTHR11267">
    <property type="entry name" value="T-BOX PROTEIN-RELATED"/>
    <property type="match status" value="1"/>
</dbReference>
<dbReference type="GO" id="GO:0000978">
    <property type="term" value="F:RNA polymerase II cis-regulatory region sequence-specific DNA binding"/>
    <property type="evidence" value="ECO:0007669"/>
    <property type="project" value="InterPro"/>
</dbReference>
<dbReference type="Pfam" id="PF20627">
    <property type="entry name" value="TBX2-3_RD"/>
    <property type="match status" value="1"/>
</dbReference>
<dbReference type="InterPro" id="IPR008967">
    <property type="entry name" value="p53-like_TF_DNA-bd_sf"/>
</dbReference>
<dbReference type="InterPro" id="IPR001699">
    <property type="entry name" value="TF_T-box"/>
</dbReference>
<keyword evidence="3 6" id="KW-0238">DNA-binding</keyword>
<dbReference type="Pfam" id="PF00907">
    <property type="entry name" value="T-box"/>
    <property type="match status" value="1"/>
</dbReference>
<dbReference type="SMART" id="SM00425">
    <property type="entry name" value="TBOX"/>
    <property type="match status" value="1"/>
</dbReference>
<dbReference type="PROSITE" id="PS01283">
    <property type="entry name" value="TBOX_1"/>
    <property type="match status" value="1"/>
</dbReference>
<gene>
    <name evidence="9" type="primary">Tbx2b</name>
    <name evidence="9" type="ORF">NOTORN_R09113</name>
</gene>
<dbReference type="FunFam" id="2.60.40.820:FF:000003">
    <property type="entry name" value="T-box transcription factor TBX3"/>
    <property type="match status" value="1"/>
</dbReference>
<dbReference type="GO" id="GO:0045893">
    <property type="term" value="P:positive regulation of DNA-templated transcription"/>
    <property type="evidence" value="ECO:0007669"/>
    <property type="project" value="InterPro"/>
</dbReference>
<name>A0A7K7APD5_9AVES</name>
<keyword evidence="5 6" id="KW-0539">Nucleus</keyword>
<feature type="domain" description="T-box" evidence="8">
    <location>
        <begin position="99"/>
        <end position="277"/>
    </location>
</feature>
<dbReference type="PRINTS" id="PR00937">
    <property type="entry name" value="TBOX"/>
</dbReference>
<dbReference type="CDD" id="cd20188">
    <property type="entry name" value="T-box_TBX2_3-like"/>
    <property type="match status" value="1"/>
</dbReference>
<dbReference type="InterPro" id="IPR048387">
    <property type="entry name" value="TBX2_3_RD"/>
</dbReference>
<feature type="compositionally biased region" description="Basic and acidic residues" evidence="7">
    <location>
        <begin position="338"/>
        <end position="360"/>
    </location>
</feature>
<feature type="compositionally biased region" description="Basic and acidic residues" evidence="7">
    <location>
        <begin position="379"/>
        <end position="398"/>
    </location>
</feature>
<evidence type="ECO:0000256" key="7">
    <source>
        <dbReference type="SAM" id="MobiDB-lite"/>
    </source>
</evidence>
<evidence type="ECO:0000256" key="1">
    <source>
        <dbReference type="ARBA" id="ARBA00004123"/>
    </source>
</evidence>
<dbReference type="InterPro" id="IPR022582">
    <property type="entry name" value="TBX2/3_TAD"/>
</dbReference>
<comment type="caution">
    <text evidence="9">The sequence shown here is derived from an EMBL/GenBank/DDBJ whole genome shotgun (WGS) entry which is preliminary data.</text>
</comment>
<evidence type="ECO:0000256" key="5">
    <source>
        <dbReference type="ARBA" id="ARBA00023242"/>
    </source>
</evidence>
<dbReference type="Proteomes" id="UP000531938">
    <property type="component" value="Unassembled WGS sequence"/>
</dbReference>
<dbReference type="GO" id="GO:0005634">
    <property type="term" value="C:nucleus"/>
    <property type="evidence" value="ECO:0007669"/>
    <property type="project" value="UniProtKB-SubCell"/>
</dbReference>
<feature type="region of interest" description="Disordered" evidence="7">
    <location>
        <begin position="270"/>
        <end position="437"/>
    </location>
</feature>
<proteinExistence type="predicted"/>
<dbReference type="InterPro" id="IPR002070">
    <property type="entry name" value="TF_Brachyury"/>
</dbReference>
<dbReference type="PRINTS" id="PR00938">
    <property type="entry name" value="BRACHYURY"/>
</dbReference>
<evidence type="ECO:0000256" key="2">
    <source>
        <dbReference type="ARBA" id="ARBA00023015"/>
    </source>
</evidence>
<dbReference type="AlphaFoldDB" id="A0A7K7APD5"/>
<keyword evidence="4" id="KW-0804">Transcription</keyword>
<feature type="compositionally biased region" description="Polar residues" evidence="7">
    <location>
        <begin position="665"/>
        <end position="681"/>
    </location>
</feature>
<feature type="non-terminal residue" evidence="9">
    <location>
        <position position="1"/>
    </location>
</feature>
<dbReference type="SUPFAM" id="SSF49417">
    <property type="entry name" value="p53-like transcription factors"/>
    <property type="match status" value="1"/>
</dbReference>
<accession>A0A7K7APD5</accession>
<evidence type="ECO:0000313" key="10">
    <source>
        <dbReference type="Proteomes" id="UP000531938"/>
    </source>
</evidence>
<keyword evidence="10" id="KW-1185">Reference proteome</keyword>
<feature type="non-terminal residue" evidence="9">
    <location>
        <position position="700"/>
    </location>
</feature>
<dbReference type="GO" id="GO:0000981">
    <property type="term" value="F:DNA-binding transcription factor activity, RNA polymerase II-specific"/>
    <property type="evidence" value="ECO:0007669"/>
    <property type="project" value="TreeGrafter"/>
</dbReference>
<dbReference type="InterPro" id="IPR018186">
    <property type="entry name" value="TF_T-box_CS"/>
</dbReference>
<dbReference type="GO" id="GO:0001708">
    <property type="term" value="P:cell fate specification"/>
    <property type="evidence" value="ECO:0007669"/>
    <property type="project" value="TreeGrafter"/>
</dbReference>
<protein>
    <submittedName>
        <fullName evidence="9">TBX2B factor</fullName>
    </submittedName>
</protein>
<dbReference type="InterPro" id="IPR046360">
    <property type="entry name" value="T-box_DNA-bd"/>
</dbReference>
<dbReference type="PROSITE" id="PS01264">
    <property type="entry name" value="TBOX_2"/>
    <property type="match status" value="1"/>
</dbReference>
<dbReference type="Gene3D" id="2.60.40.820">
    <property type="entry name" value="Transcription factor, T-box"/>
    <property type="match status" value="1"/>
</dbReference>
<sequence length="700" mass="74576">MRDPAFPGTAMAYHPFHAPRPADFPMSAFLAAAQPSFFPALALPPAALAKPMPDPSLAGAAEAGLHVSALGHHHQAAHLRSLKSLEPEEEVEDDPKVTLEAKELWDQFHKLGTEMVITKSGRRMFPPFKVRVSGLDKKAKYILLMDIVAADDCRYKFHNSRWMVAGKADPEMPKRMYIHPDSPATGEQWMAKPVAFHKLKLTNNISDKHGFTILNSMHKYQPRFHIVRANDILKLPYSTFRTYVFPETDFIAVTAYQNDKITQLKIDNNPFAKGFRDTGNGRREKRKQLSLPSLRMYEEPCKPERDGGESDASSCEPAAGRDALHSPGGAVPSPLRLKGREEKPGADSDQEVEKAPEERPGGAGSPSGEDATPRGSPRCAEERGKERRSPDKGKDGVSPKDGPVEGLFGLRGLEKDKVEGRRKESEPGKKDTESGGLGKEAFAPLMVHTDSPPHLSAGHLQSLALSGLHGQQFFSPLGAGQPLFIHPGQFAMAPGAFSAMGMGHLLASVTGGSSLENGALSSAQGAAGAATPFPFHLSQHMLASQGIPMPTFGGLFPYPYTYMAAAAAAASAMPASSAAAAAAAAAGTGPLSRNPFLGGSRPRLRFSPYQLPVSIPPSTNLLTTGLPAGLQPTPDGAPGSREPSPPPDGAAAHKVPAGPVAASPKGSSLKESLNELQNIQRLVSGLESQRELSPGRDSPK</sequence>
<feature type="compositionally biased region" description="Basic and acidic residues" evidence="7">
    <location>
        <begin position="688"/>
        <end position="700"/>
    </location>
</feature>
<evidence type="ECO:0000256" key="4">
    <source>
        <dbReference type="ARBA" id="ARBA00023163"/>
    </source>
</evidence>
<evidence type="ECO:0000259" key="8">
    <source>
        <dbReference type="PROSITE" id="PS50252"/>
    </source>
</evidence>
<comment type="subcellular location">
    <subcellularLocation>
        <location evidence="1 6">Nucleus</location>
    </subcellularLocation>
</comment>
<evidence type="ECO:0000256" key="6">
    <source>
        <dbReference type="PROSITE-ProRule" id="PRU00201"/>
    </source>
</evidence>
<dbReference type="EMBL" id="VZSH01000030">
    <property type="protein sequence ID" value="NWX97888.1"/>
    <property type="molecule type" value="Genomic_DNA"/>
</dbReference>
<feature type="compositionally biased region" description="Basic and acidic residues" evidence="7">
    <location>
        <begin position="296"/>
        <end position="308"/>
    </location>
</feature>
<comment type="caution">
    <text evidence="6">Lacks conserved residue(s) required for the propagation of feature annotation.</text>
</comment>
<feature type="region of interest" description="Disordered" evidence="7">
    <location>
        <begin position="617"/>
        <end position="700"/>
    </location>
</feature>
<reference evidence="9 10" key="1">
    <citation type="submission" date="2019-09" db="EMBL/GenBank/DDBJ databases">
        <title>Bird 10,000 Genomes (B10K) Project - Family phase.</title>
        <authorList>
            <person name="Zhang G."/>
        </authorList>
    </citation>
    <scope>NUCLEOTIDE SEQUENCE [LARGE SCALE GENOMIC DNA]</scope>
    <source>
        <strain evidence="9">B10K-MSB-03</strain>
    </source>
</reference>
<organism evidence="9 10">
    <name type="scientific">Nothoprocta ornata</name>
    <dbReference type="NCBI Taxonomy" id="83376"/>
    <lineage>
        <taxon>Eukaryota</taxon>
        <taxon>Metazoa</taxon>
        <taxon>Chordata</taxon>
        <taxon>Craniata</taxon>
        <taxon>Vertebrata</taxon>
        <taxon>Euteleostomi</taxon>
        <taxon>Archelosauria</taxon>
        <taxon>Archosauria</taxon>
        <taxon>Dinosauria</taxon>
        <taxon>Saurischia</taxon>
        <taxon>Theropoda</taxon>
        <taxon>Coelurosauria</taxon>
        <taxon>Aves</taxon>
        <taxon>Palaeognathae</taxon>
        <taxon>Tinamiformes</taxon>
        <taxon>Tinamidae</taxon>
        <taxon>Nothoprocta</taxon>
    </lineage>
</organism>
<dbReference type="GO" id="GO:0000785">
    <property type="term" value="C:chromatin"/>
    <property type="evidence" value="ECO:0007669"/>
    <property type="project" value="TreeGrafter"/>
</dbReference>
<keyword evidence="2" id="KW-0805">Transcription regulation</keyword>